<reference evidence="9" key="1">
    <citation type="submission" date="2021-01" db="EMBL/GenBank/DDBJ databases">
        <authorList>
            <person name="Corre E."/>
            <person name="Pelletier E."/>
            <person name="Niang G."/>
            <person name="Scheremetjew M."/>
            <person name="Finn R."/>
            <person name="Kale V."/>
            <person name="Holt S."/>
            <person name="Cochrane G."/>
            <person name="Meng A."/>
            <person name="Brown T."/>
            <person name="Cohen L."/>
        </authorList>
    </citation>
    <scope>NUCLEOTIDE SEQUENCE</scope>
    <source>
        <strain evidence="9">CCMP1723</strain>
    </source>
</reference>
<dbReference type="AlphaFoldDB" id="A0A7S0IG68"/>
<dbReference type="Gene3D" id="1.10.8.60">
    <property type="match status" value="1"/>
</dbReference>
<keyword evidence="7" id="KW-0472">Membrane</keyword>
<gene>
    <name evidence="9" type="ORF">MCOM1403_LOCUS8351</name>
</gene>
<keyword evidence="7" id="KW-0812">Transmembrane</keyword>
<dbReference type="InterPro" id="IPR003593">
    <property type="entry name" value="AAA+_ATPase"/>
</dbReference>
<evidence type="ECO:0000256" key="3">
    <source>
        <dbReference type="ARBA" id="ARBA00022670"/>
    </source>
</evidence>
<dbReference type="SUPFAM" id="SSF140990">
    <property type="entry name" value="FtsH protease domain-like"/>
    <property type="match status" value="1"/>
</dbReference>
<dbReference type="InterPro" id="IPR037219">
    <property type="entry name" value="Peptidase_M41-like"/>
</dbReference>
<dbReference type="FunFam" id="3.40.50.300:FF:000352">
    <property type="entry name" value="ATP-dependent zinc metalloprotease FTSH 7, chloroplastic"/>
    <property type="match status" value="1"/>
</dbReference>
<evidence type="ECO:0000256" key="6">
    <source>
        <dbReference type="ARBA" id="ARBA00022840"/>
    </source>
</evidence>
<keyword evidence="6" id="KW-0067">ATP-binding</keyword>
<comment type="similarity">
    <text evidence="1">In the C-terminal section; belongs to the peptidase M41 family.</text>
</comment>
<dbReference type="Gene3D" id="3.40.50.300">
    <property type="entry name" value="P-loop containing nucleotide triphosphate hydrolases"/>
    <property type="match status" value="1"/>
</dbReference>
<organism evidence="9">
    <name type="scientific">Micromonas pusilla</name>
    <name type="common">Picoplanktonic green alga</name>
    <name type="synonym">Chromulina pusilla</name>
    <dbReference type="NCBI Taxonomy" id="38833"/>
    <lineage>
        <taxon>Eukaryota</taxon>
        <taxon>Viridiplantae</taxon>
        <taxon>Chlorophyta</taxon>
        <taxon>Mamiellophyceae</taxon>
        <taxon>Mamiellales</taxon>
        <taxon>Mamiellaceae</taxon>
        <taxon>Micromonas</taxon>
    </lineage>
</organism>
<keyword evidence="5" id="KW-0378">Hydrolase</keyword>
<evidence type="ECO:0000256" key="7">
    <source>
        <dbReference type="SAM" id="Phobius"/>
    </source>
</evidence>
<dbReference type="CDD" id="cd19501">
    <property type="entry name" value="RecA-like_FtsH"/>
    <property type="match status" value="1"/>
</dbReference>
<evidence type="ECO:0000256" key="4">
    <source>
        <dbReference type="ARBA" id="ARBA00022741"/>
    </source>
</evidence>
<proteinExistence type="inferred from homology"/>
<dbReference type="GO" id="GO:0005524">
    <property type="term" value="F:ATP binding"/>
    <property type="evidence" value="ECO:0007669"/>
    <property type="project" value="UniProtKB-KW"/>
</dbReference>
<dbReference type="GO" id="GO:0004176">
    <property type="term" value="F:ATP-dependent peptidase activity"/>
    <property type="evidence" value="ECO:0007669"/>
    <property type="project" value="InterPro"/>
</dbReference>
<dbReference type="Gene3D" id="1.20.58.760">
    <property type="entry name" value="Peptidase M41"/>
    <property type="match status" value="1"/>
</dbReference>
<comment type="similarity">
    <text evidence="2">In the N-terminal section; belongs to the AAA ATPase family.</text>
</comment>
<keyword evidence="3" id="KW-0645">Protease</keyword>
<evidence type="ECO:0000256" key="1">
    <source>
        <dbReference type="ARBA" id="ARBA00010044"/>
    </source>
</evidence>
<dbReference type="InterPro" id="IPR003959">
    <property type="entry name" value="ATPase_AAA_core"/>
</dbReference>
<dbReference type="Pfam" id="PF01434">
    <property type="entry name" value="Peptidase_M41"/>
    <property type="match status" value="1"/>
</dbReference>
<accession>A0A7S0IG68</accession>
<dbReference type="PANTHER" id="PTHR23076:SF111">
    <property type="entry name" value="INACTIVE ATP-DEPENDENT ZINC METALLOPROTEASE FTSHI 1, CHLOROPLASTIC-RELATED"/>
    <property type="match status" value="1"/>
</dbReference>
<dbReference type="GO" id="GO:0016887">
    <property type="term" value="F:ATP hydrolysis activity"/>
    <property type="evidence" value="ECO:0007669"/>
    <property type="project" value="InterPro"/>
</dbReference>
<dbReference type="GO" id="GO:0004222">
    <property type="term" value="F:metalloendopeptidase activity"/>
    <property type="evidence" value="ECO:0007669"/>
    <property type="project" value="InterPro"/>
</dbReference>
<feature type="transmembrane region" description="Helical" evidence="7">
    <location>
        <begin position="96"/>
        <end position="117"/>
    </location>
</feature>
<dbReference type="SMART" id="SM00382">
    <property type="entry name" value="AAA"/>
    <property type="match status" value="1"/>
</dbReference>
<feature type="domain" description="AAA+ ATPase" evidence="8">
    <location>
        <begin position="183"/>
        <end position="322"/>
    </location>
</feature>
<sequence length="979" mass="111231">MKMEGTGRMTADMTDRNVTLFQVWDPPQLPDKQLLPDMCHQTPRARRYVVTLKDGTRYWVDACSEQIDRAMRNFADEQSVWYTFHQKPAVNRMQSIQYLGSAIGGFVFLTGSIYLGIKRKHSIPTDAIQAMEFAQSRADARKDAQVEVTLEDVGGLENIVEDLNEVIAFLKNPEKFKRLGAKPPKGLLMEGGPGVGKTLIAKAIAGEAEVPFYSMSGAEFVEIIVGVGAARIRDLFKRARMNAPCLIFVDEIDALGTRRAAAGTKGTEEHEQTLNQLLTEMDGFTPDTGVVFVGATNRADLLDPALMRPGRFDRKVTVPQPGIDARAKILQIHLAKRNVDPEIDTLQFAKNLPGLSGAELANICNEAAAISVRRGSDIIETVDVMEAVDRVTNGLRHPLFDKDDETVHRLTRHELGHAVVATVLYKSTGLIEAVERVSIIPRGRDPTQTSYNRKRDEDYMFPTRARLLERVQVLMAGRAAEEVYYGNDITEYSFADVRDANDLTRNVVVNYGLGAPDMLTTYTYDPDTLWSPDRTIQTRKSRVSSTGEMSKHDYNRKLHGYGRQADFDHYQYAERKILQILNEAMSNAKAIIEAHRDAMDVAFDELIANDVLSGERLEEIIAANPPKSDFPRRGPDTPCKVLKSEADEAKEGTRAQMDKAAKMKYAVDNYYPQVALEPENLRDRNKGLPRPGKRYEDLTLGDYTYMNKPPVERGRLIPNEPWGVQAIKENLAEDPDWLAKQMIEATREADKERKELLKTTLIPKLEAKMERAKSGATELVDSQGSTVIKSAEDEKFANMTEEELEKYKQKRDREWMSKEGGTYQRKQSHQKLVGKDGLTDRERRQLKRYREELLEIDARWSPSGEPNFELTDDEKLVPRLWRGDLSLPDELIDFKVMLDTYNGGEGRLTYDMFQRVRAGFEAGGYVKTWDGFYYKKEECVKTPRGEWSRLQDLKKEEKYFQGKMGRDYDWLFKVDFKGI</sequence>
<dbReference type="EMBL" id="HBEQ01010376">
    <property type="protein sequence ID" value="CAD8520925.1"/>
    <property type="molecule type" value="Transcribed_RNA"/>
</dbReference>
<dbReference type="InterPro" id="IPR000642">
    <property type="entry name" value="Peptidase_M41"/>
</dbReference>
<evidence type="ECO:0000256" key="2">
    <source>
        <dbReference type="ARBA" id="ARBA00010550"/>
    </source>
</evidence>
<protein>
    <recommendedName>
        <fullName evidence="8">AAA+ ATPase domain-containing protein</fullName>
    </recommendedName>
</protein>
<keyword evidence="7" id="KW-1133">Transmembrane helix</keyword>
<dbReference type="GO" id="GO:0045037">
    <property type="term" value="P:protein import into chloroplast stroma"/>
    <property type="evidence" value="ECO:0007669"/>
    <property type="project" value="TreeGrafter"/>
</dbReference>
<dbReference type="GO" id="GO:0006508">
    <property type="term" value="P:proteolysis"/>
    <property type="evidence" value="ECO:0007669"/>
    <property type="project" value="UniProtKB-KW"/>
</dbReference>
<evidence type="ECO:0000313" key="9">
    <source>
        <dbReference type="EMBL" id="CAD8520925.1"/>
    </source>
</evidence>
<dbReference type="InterPro" id="IPR027417">
    <property type="entry name" value="P-loop_NTPase"/>
</dbReference>
<evidence type="ECO:0000256" key="5">
    <source>
        <dbReference type="ARBA" id="ARBA00022801"/>
    </source>
</evidence>
<evidence type="ECO:0000259" key="8">
    <source>
        <dbReference type="SMART" id="SM00382"/>
    </source>
</evidence>
<dbReference type="Pfam" id="PF00004">
    <property type="entry name" value="AAA"/>
    <property type="match status" value="1"/>
</dbReference>
<dbReference type="PANTHER" id="PTHR23076">
    <property type="entry name" value="METALLOPROTEASE M41 FTSH"/>
    <property type="match status" value="1"/>
</dbReference>
<dbReference type="SUPFAM" id="SSF52540">
    <property type="entry name" value="P-loop containing nucleoside triphosphate hydrolases"/>
    <property type="match status" value="1"/>
</dbReference>
<dbReference type="InterPro" id="IPR041569">
    <property type="entry name" value="AAA_lid_3"/>
</dbReference>
<dbReference type="GO" id="GO:0009507">
    <property type="term" value="C:chloroplast"/>
    <property type="evidence" value="ECO:0007669"/>
    <property type="project" value="TreeGrafter"/>
</dbReference>
<name>A0A7S0IG68_MICPS</name>
<keyword evidence="4" id="KW-0547">Nucleotide-binding</keyword>
<dbReference type="Pfam" id="PF17862">
    <property type="entry name" value="AAA_lid_3"/>
    <property type="match status" value="1"/>
</dbReference>